<dbReference type="PANTHER" id="PTHR46558">
    <property type="entry name" value="TRACRIPTIONAL REGULATORY PROTEIN-RELATED-RELATED"/>
    <property type="match status" value="1"/>
</dbReference>
<proteinExistence type="predicted"/>
<feature type="domain" description="HTH cro/C1-type" evidence="2">
    <location>
        <begin position="6"/>
        <end position="60"/>
    </location>
</feature>
<reference evidence="3" key="1">
    <citation type="journal article" date="2014" name="Int. J. Syst. Evol. Microbiol.">
        <title>Complete genome sequence of Corynebacterium casei LMG S-19264T (=DSM 44701T), isolated from a smear-ripened cheese.</title>
        <authorList>
            <consortium name="US DOE Joint Genome Institute (JGI-PGF)"/>
            <person name="Walter F."/>
            <person name="Albersmeier A."/>
            <person name="Kalinowski J."/>
            <person name="Ruckert C."/>
        </authorList>
    </citation>
    <scope>NUCLEOTIDE SEQUENCE</scope>
    <source>
        <strain evidence="3">CGMCC 1.15178</strain>
    </source>
</reference>
<accession>A0A916ZFK4</accession>
<dbReference type="AlphaFoldDB" id="A0A916ZFK4"/>
<dbReference type="EMBL" id="BMHP01000007">
    <property type="protein sequence ID" value="GGD94442.1"/>
    <property type="molecule type" value="Genomic_DNA"/>
</dbReference>
<comment type="caution">
    <text evidence="3">The sequence shown here is derived from an EMBL/GenBank/DDBJ whole genome shotgun (WGS) entry which is preliminary data.</text>
</comment>
<evidence type="ECO:0000313" key="3">
    <source>
        <dbReference type="EMBL" id="GGD94442.1"/>
    </source>
</evidence>
<evidence type="ECO:0000256" key="1">
    <source>
        <dbReference type="ARBA" id="ARBA00023125"/>
    </source>
</evidence>
<evidence type="ECO:0000313" key="4">
    <source>
        <dbReference type="Proteomes" id="UP000612456"/>
    </source>
</evidence>
<organism evidence="3 4">
    <name type="scientific">Paenibacillus nasutitermitis</name>
    <dbReference type="NCBI Taxonomy" id="1652958"/>
    <lineage>
        <taxon>Bacteria</taxon>
        <taxon>Bacillati</taxon>
        <taxon>Bacillota</taxon>
        <taxon>Bacilli</taxon>
        <taxon>Bacillales</taxon>
        <taxon>Paenibacillaceae</taxon>
        <taxon>Paenibacillus</taxon>
    </lineage>
</organism>
<evidence type="ECO:0000259" key="2">
    <source>
        <dbReference type="PROSITE" id="PS50943"/>
    </source>
</evidence>
<dbReference type="PANTHER" id="PTHR46558:SF11">
    <property type="entry name" value="HTH-TYPE TRANSCRIPTIONAL REGULATOR XRE"/>
    <property type="match status" value="1"/>
</dbReference>
<dbReference type="InterPro" id="IPR010982">
    <property type="entry name" value="Lambda_DNA-bd_dom_sf"/>
</dbReference>
<dbReference type="PROSITE" id="PS50943">
    <property type="entry name" value="HTH_CROC1"/>
    <property type="match status" value="1"/>
</dbReference>
<sequence>MIGKRLRELRKGQSMTQEQLASFLKTAKSTISQYENNINEPDLGTLIRIADYFAVTLDDLVGREAPYPLKKDRSATGMFKETLTEDESNYLLDSLTIYRKWIAGGKP</sequence>
<dbReference type="Proteomes" id="UP000612456">
    <property type="component" value="Unassembled WGS sequence"/>
</dbReference>
<gene>
    <name evidence="3" type="ORF">GCM10010911_61400</name>
</gene>
<dbReference type="SUPFAM" id="SSF47413">
    <property type="entry name" value="lambda repressor-like DNA-binding domains"/>
    <property type="match status" value="1"/>
</dbReference>
<dbReference type="InterPro" id="IPR001387">
    <property type="entry name" value="Cro/C1-type_HTH"/>
</dbReference>
<dbReference type="SMART" id="SM00530">
    <property type="entry name" value="HTH_XRE"/>
    <property type="match status" value="1"/>
</dbReference>
<name>A0A916ZFK4_9BACL</name>
<keyword evidence="1" id="KW-0238">DNA-binding</keyword>
<dbReference type="GO" id="GO:0003677">
    <property type="term" value="F:DNA binding"/>
    <property type="evidence" value="ECO:0007669"/>
    <property type="project" value="UniProtKB-KW"/>
</dbReference>
<reference evidence="3" key="2">
    <citation type="submission" date="2020-09" db="EMBL/GenBank/DDBJ databases">
        <authorList>
            <person name="Sun Q."/>
            <person name="Zhou Y."/>
        </authorList>
    </citation>
    <scope>NUCLEOTIDE SEQUENCE</scope>
    <source>
        <strain evidence="3">CGMCC 1.15178</strain>
    </source>
</reference>
<dbReference type="Pfam" id="PF01381">
    <property type="entry name" value="HTH_3"/>
    <property type="match status" value="1"/>
</dbReference>
<dbReference type="RefSeq" id="WP_188998279.1">
    <property type="nucleotide sequence ID" value="NZ_BMHP01000007.1"/>
</dbReference>
<keyword evidence="4" id="KW-1185">Reference proteome</keyword>
<dbReference type="CDD" id="cd00093">
    <property type="entry name" value="HTH_XRE"/>
    <property type="match status" value="1"/>
</dbReference>
<protein>
    <recommendedName>
        <fullName evidence="2">HTH cro/C1-type domain-containing protein</fullName>
    </recommendedName>
</protein>
<dbReference type="Gene3D" id="1.10.260.40">
    <property type="entry name" value="lambda repressor-like DNA-binding domains"/>
    <property type="match status" value="1"/>
</dbReference>